<feature type="signal peptide" evidence="13">
    <location>
        <begin position="1"/>
        <end position="25"/>
    </location>
</feature>
<feature type="transmembrane region" description="Helical" evidence="12">
    <location>
        <begin position="636"/>
        <end position="659"/>
    </location>
</feature>
<gene>
    <name evidence="15" type="primary">Tas1r1_0</name>
    <name evidence="15" type="ORF">GTO95_0017557</name>
</gene>
<dbReference type="PROSITE" id="PS00980">
    <property type="entry name" value="G_PROTEIN_RECEP_F3_2"/>
    <property type="match status" value="1"/>
</dbReference>
<evidence type="ECO:0000256" key="9">
    <source>
        <dbReference type="ARBA" id="ARBA00023180"/>
    </source>
</evidence>
<dbReference type="GO" id="GO:0005886">
    <property type="term" value="C:plasma membrane"/>
    <property type="evidence" value="ECO:0007669"/>
    <property type="project" value="UniProtKB-SubCell"/>
</dbReference>
<dbReference type="Gene3D" id="3.40.50.2300">
    <property type="match status" value="2"/>
</dbReference>
<evidence type="ECO:0000259" key="14">
    <source>
        <dbReference type="PROSITE" id="PS50259"/>
    </source>
</evidence>
<dbReference type="SUPFAM" id="SSF53822">
    <property type="entry name" value="Periplasmic binding protein-like I"/>
    <property type="match status" value="1"/>
</dbReference>
<dbReference type="FunFam" id="3.40.50.2300:FF:000016">
    <property type="entry name" value="Taste 1 receptor member 2"/>
    <property type="match status" value="1"/>
</dbReference>
<dbReference type="Gene3D" id="2.10.50.30">
    <property type="entry name" value="GPCR, family 3, nine cysteines domain"/>
    <property type="match status" value="1"/>
</dbReference>
<evidence type="ECO:0000256" key="13">
    <source>
        <dbReference type="SAM" id="SignalP"/>
    </source>
</evidence>
<dbReference type="InterPro" id="IPR011500">
    <property type="entry name" value="GPCR_3_9-Cys_dom"/>
</dbReference>
<evidence type="ECO:0000256" key="7">
    <source>
        <dbReference type="ARBA" id="ARBA00023136"/>
    </source>
</evidence>
<dbReference type="Pfam" id="PF07562">
    <property type="entry name" value="NCD3G"/>
    <property type="match status" value="1"/>
</dbReference>
<feature type="non-terminal residue" evidence="15">
    <location>
        <position position="1"/>
    </location>
</feature>
<dbReference type="Pfam" id="PF01094">
    <property type="entry name" value="ANF_receptor"/>
    <property type="match status" value="1"/>
</dbReference>
<reference evidence="15" key="1">
    <citation type="journal article" date="2021" name="Cell">
        <title>Tracing the genetic footprints of vertebrate landing in non-teleost ray-finned fishes.</title>
        <authorList>
            <person name="Bi X."/>
            <person name="Wang K."/>
            <person name="Yang L."/>
            <person name="Pan H."/>
            <person name="Jiang H."/>
            <person name="Wei Q."/>
            <person name="Fang M."/>
            <person name="Yu H."/>
            <person name="Zhu C."/>
            <person name="Cai Y."/>
            <person name="He Y."/>
            <person name="Gan X."/>
            <person name="Zeng H."/>
            <person name="Yu D."/>
            <person name="Zhu Y."/>
            <person name="Jiang H."/>
            <person name="Qiu Q."/>
            <person name="Yang H."/>
            <person name="Zhang Y.E."/>
            <person name="Wang W."/>
            <person name="Zhu M."/>
            <person name="He S."/>
            <person name="Zhang G."/>
        </authorList>
    </citation>
    <scope>NUCLEOTIDE SEQUENCE</scope>
    <source>
        <strain evidence="15">Allg_001</strain>
    </source>
</reference>
<feature type="non-terminal residue" evidence="15">
    <location>
        <position position="840"/>
    </location>
</feature>
<evidence type="ECO:0000256" key="5">
    <source>
        <dbReference type="ARBA" id="ARBA00022989"/>
    </source>
</evidence>
<keyword evidence="3 12" id="KW-0812">Transmembrane</keyword>
<evidence type="ECO:0000256" key="2">
    <source>
        <dbReference type="ARBA" id="ARBA00022475"/>
    </source>
</evidence>
<comment type="caution">
    <text evidence="15">The sequence shown here is derived from an EMBL/GenBank/DDBJ whole genome shotgun (WGS) entry which is preliminary data.</text>
</comment>
<accession>A0A8J7NBH5</accession>
<evidence type="ECO:0000256" key="3">
    <source>
        <dbReference type="ARBA" id="ARBA00022692"/>
    </source>
</evidence>
<dbReference type="PROSITE" id="PS50259">
    <property type="entry name" value="G_PROTEIN_RECEP_F3_4"/>
    <property type="match status" value="1"/>
</dbReference>
<keyword evidence="7 12" id="KW-0472">Membrane</keyword>
<feature type="transmembrane region" description="Helical" evidence="12">
    <location>
        <begin position="679"/>
        <end position="698"/>
    </location>
</feature>
<dbReference type="FunFam" id="2.10.50.30:FF:000004">
    <property type="entry name" value="Taste receptor type 1 member 3-like protein"/>
    <property type="match status" value="1"/>
</dbReference>
<evidence type="ECO:0000256" key="4">
    <source>
        <dbReference type="ARBA" id="ARBA00022729"/>
    </source>
</evidence>
<comment type="subcellular location">
    <subcellularLocation>
        <location evidence="1">Cell membrane</location>
        <topology evidence="1">Multi-pass membrane protein</topology>
    </subcellularLocation>
</comment>
<comment type="similarity">
    <text evidence="11">Belongs to the G-protein coupled receptor 3 family. TAS1R subfamily.</text>
</comment>
<proteinExistence type="inferred from homology"/>
<dbReference type="Proteomes" id="UP000736164">
    <property type="component" value="Unassembled WGS sequence"/>
</dbReference>
<keyword evidence="4 13" id="KW-0732">Signal</keyword>
<dbReference type="PANTHER" id="PTHR24061">
    <property type="entry name" value="CALCIUM-SENSING RECEPTOR-RELATED"/>
    <property type="match status" value="1"/>
</dbReference>
<sequence length="840" mass="94535">QTVTTMKGFVILFNILPLSFLKANGGKVCGLSDFRLHGDYILGGLFKVHVDRKFNHVHSKPEALQCREFDFSAAGYQELQVMRFAVEEINNSTSLLPNISLGYEIYDYCSDFLNFMVAFDFLSTNFTGSLYVTKYFKDYQPKVTALIGPFGSTENIILAPVFMTYLLPVISHGASSILLSDKQRYPSFLRTIPSDRNQVRAILQILHRFGWRWIALIGGNDDYSRNGLQALKDEMSPYDICVAYESTIPTEDSAMGSLFSNITILKINVVIVFASKVSAVPFIKAAISNKISDKVWIASETWSLNQQLLQDTQIHTIGTVIGITIKVVALPGFREFVHRTMTQGWNGTCVNSPHKGTWEMCNQVCPECSSTDPQSIADEDPMYSFSIYSAVYTVAHSLHQFLGCDPEGCRKSRPIIPFQLLHTLKNVNFTLNNRTVSFDKNGDPAPNYGIVVWDKTLPLYHREIGSYVSDPSVAFHLDEELIHWHSNGTVPTALCSLECKEGHRRKASGVHKCCFDCEICPNGTYVNKTDDPFTCQSCEDDEWSDYGSTHCKKRTLEYLHYNEGISIGILLLAGLIFLLSGAIAIVFARHRHTPVVKSAGGKMCFFMLSCLSVCSLSVFCYFGWPQREKCTLRNPVFVVFYTACISCLAVRSFQIVCIFKMAAKLPKAYDFWVKNHGQWLVVATAIVLQILLCGVWIGSQGPRPFNNSALFKDQIIFDCSMGNLYTFVTVIAFVAALSVLCFMFSYMGTDLPKNYNEAKCITFSLLIFFFSWILYLTAYMVYQGKYIAAINAFSVLASLYGILLGYFTPKCYIILFKPEHNTPAHFQNCIQSYTKKISSE</sequence>
<keyword evidence="16" id="KW-1185">Reference proteome</keyword>
<dbReference type="PROSITE" id="PS00981">
    <property type="entry name" value="G_PROTEIN_RECEP_F3_3"/>
    <property type="match status" value="1"/>
</dbReference>
<keyword evidence="8" id="KW-0675">Receptor</keyword>
<feature type="transmembrane region" description="Helical" evidence="12">
    <location>
        <begin position="760"/>
        <end position="780"/>
    </location>
</feature>
<evidence type="ECO:0000256" key="11">
    <source>
        <dbReference type="ARBA" id="ARBA00038492"/>
    </source>
</evidence>
<evidence type="ECO:0000313" key="16">
    <source>
        <dbReference type="Proteomes" id="UP000736164"/>
    </source>
</evidence>
<dbReference type="InterPro" id="IPR000068">
    <property type="entry name" value="GPCR_3_Ca_sens_rcpt-rel"/>
</dbReference>
<keyword evidence="6" id="KW-0297">G-protein coupled receptor</keyword>
<dbReference type="InterPro" id="IPR001828">
    <property type="entry name" value="ANF_lig-bd_rcpt"/>
</dbReference>
<keyword evidence="9" id="KW-0325">Glycoprotein</keyword>
<dbReference type="InterPro" id="IPR017979">
    <property type="entry name" value="GPCR_3_CS"/>
</dbReference>
<evidence type="ECO:0000313" key="15">
    <source>
        <dbReference type="EMBL" id="MBN3311609.1"/>
    </source>
</evidence>
<evidence type="ECO:0000256" key="8">
    <source>
        <dbReference type="ARBA" id="ARBA00023170"/>
    </source>
</evidence>
<dbReference type="EMBL" id="JAAWVO010001207">
    <property type="protein sequence ID" value="MBN3311609.1"/>
    <property type="molecule type" value="Genomic_DNA"/>
</dbReference>
<keyword evidence="2" id="KW-1003">Cell membrane</keyword>
<dbReference type="Pfam" id="PF00003">
    <property type="entry name" value="7tm_3"/>
    <property type="match status" value="1"/>
</dbReference>
<evidence type="ECO:0000256" key="6">
    <source>
        <dbReference type="ARBA" id="ARBA00023040"/>
    </source>
</evidence>
<protein>
    <submittedName>
        <fullName evidence="15">TS1R1 protein</fullName>
    </submittedName>
</protein>
<dbReference type="InterPro" id="IPR038550">
    <property type="entry name" value="GPCR_3_9-Cys_sf"/>
</dbReference>
<dbReference type="PANTHER" id="PTHR24061:SF441">
    <property type="entry name" value="TASTE RECEPTOR TYPE 1 MEMBER 2B-RELATED"/>
    <property type="match status" value="1"/>
</dbReference>
<dbReference type="InterPro" id="IPR000337">
    <property type="entry name" value="GPCR_3"/>
</dbReference>
<organism evidence="15 16">
    <name type="scientific">Atractosteus spatula</name>
    <name type="common">Alligator gar</name>
    <name type="synonym">Lepisosteus spatula</name>
    <dbReference type="NCBI Taxonomy" id="7917"/>
    <lineage>
        <taxon>Eukaryota</taxon>
        <taxon>Metazoa</taxon>
        <taxon>Chordata</taxon>
        <taxon>Craniata</taxon>
        <taxon>Vertebrata</taxon>
        <taxon>Euteleostomi</taxon>
        <taxon>Actinopterygii</taxon>
        <taxon>Neopterygii</taxon>
        <taxon>Holostei</taxon>
        <taxon>Semionotiformes</taxon>
        <taxon>Lepisosteidae</taxon>
        <taxon>Atractosteus</taxon>
    </lineage>
</organism>
<dbReference type="AlphaFoldDB" id="A0A8J7NBH5"/>
<feature type="domain" description="G-protein coupled receptors family 3 profile" evidence="14">
    <location>
        <begin position="565"/>
        <end position="830"/>
    </location>
</feature>
<dbReference type="GO" id="GO:0004930">
    <property type="term" value="F:G protein-coupled receptor activity"/>
    <property type="evidence" value="ECO:0007669"/>
    <property type="project" value="UniProtKB-KW"/>
</dbReference>
<feature type="transmembrane region" description="Helical" evidence="12">
    <location>
        <begin position="600"/>
        <end position="624"/>
    </location>
</feature>
<evidence type="ECO:0000256" key="12">
    <source>
        <dbReference type="SAM" id="Phobius"/>
    </source>
</evidence>
<evidence type="ECO:0000256" key="1">
    <source>
        <dbReference type="ARBA" id="ARBA00004651"/>
    </source>
</evidence>
<feature type="transmembrane region" description="Helical" evidence="12">
    <location>
        <begin position="565"/>
        <end position="588"/>
    </location>
</feature>
<feature type="transmembrane region" description="Helical" evidence="12">
    <location>
        <begin position="724"/>
        <end position="748"/>
    </location>
</feature>
<keyword evidence="10" id="KW-0807">Transducer</keyword>
<dbReference type="InterPro" id="IPR017978">
    <property type="entry name" value="GPCR_3_C"/>
</dbReference>
<feature type="chain" id="PRO_5035297723" evidence="13">
    <location>
        <begin position="26"/>
        <end position="840"/>
    </location>
</feature>
<evidence type="ECO:0000256" key="10">
    <source>
        <dbReference type="ARBA" id="ARBA00023224"/>
    </source>
</evidence>
<feature type="transmembrane region" description="Helical" evidence="12">
    <location>
        <begin position="786"/>
        <end position="807"/>
    </location>
</feature>
<keyword evidence="5 12" id="KW-1133">Transmembrane helix</keyword>
<dbReference type="InterPro" id="IPR028082">
    <property type="entry name" value="Peripla_BP_I"/>
</dbReference>
<dbReference type="GO" id="GO:0050909">
    <property type="term" value="P:sensory perception of taste"/>
    <property type="evidence" value="ECO:0007669"/>
    <property type="project" value="UniProtKB-ARBA"/>
</dbReference>
<dbReference type="PRINTS" id="PR00592">
    <property type="entry name" value="CASENSINGR"/>
</dbReference>
<dbReference type="PRINTS" id="PR00248">
    <property type="entry name" value="GPCRMGR"/>
</dbReference>
<name>A0A8J7NBH5_ATRSP</name>